<dbReference type="SUPFAM" id="SSF81901">
    <property type="entry name" value="HCP-like"/>
    <property type="match status" value="1"/>
</dbReference>
<sequence>MSTKELVGALPPTSHTLLDTVHVHLLIGQIQLNNGNAAGAFNLFALAAQSGQPQALNMLGRAYEQGWGVKRSAAHAVLYFQSAAEQDYGWAYFNLADLYLAGDGVPQDTEKAFTYYVQAARKGVSKALNMLGTLHENGSIAGQADLEKACQYFKAGAEAGDCWAAFNMGRILYTHQKYDQAAQWFEYSLPLGFMAYWQALKMFLLEHDGLFLKEVYQKTIQLCEPQT</sequence>
<reference evidence="2 3" key="1">
    <citation type="submission" date="2012-11" db="EMBL/GenBank/DDBJ databases">
        <title>Whole genome sequence of Acetobacter orientalis 21F-2.</title>
        <authorList>
            <person name="Azuma Y."/>
            <person name="Higashiura N."/>
            <person name="Hirakawa H."/>
            <person name="Matsushita K."/>
        </authorList>
    </citation>
    <scope>NUCLEOTIDE SEQUENCE [LARGE SCALE GENOMIC DNA]</scope>
    <source>
        <strain evidence="2 3">21F-2</strain>
    </source>
</reference>
<dbReference type="InterPro" id="IPR011990">
    <property type="entry name" value="TPR-like_helical_dom_sf"/>
</dbReference>
<gene>
    <name evidence="2" type="ORF">Abor_022_019</name>
    <name evidence="1" type="ORF">AcetOrient_orf04151</name>
</gene>
<dbReference type="EMBL" id="AP018515">
    <property type="protein sequence ID" value="BBC81073.1"/>
    <property type="molecule type" value="Genomic_DNA"/>
</dbReference>
<dbReference type="PANTHER" id="PTHR11102:SF160">
    <property type="entry name" value="ERAD-ASSOCIATED E3 UBIQUITIN-PROTEIN LIGASE COMPONENT HRD3"/>
    <property type="match status" value="1"/>
</dbReference>
<dbReference type="PANTHER" id="PTHR11102">
    <property type="entry name" value="SEL-1-LIKE PROTEIN"/>
    <property type="match status" value="1"/>
</dbReference>
<dbReference type="EMBL" id="BAMX01000022">
    <property type="protein sequence ID" value="GAN66442.1"/>
    <property type="molecule type" value="Genomic_DNA"/>
</dbReference>
<name>A0A2Z5ZKX3_9PROT</name>
<proteinExistence type="predicted"/>
<protein>
    <submittedName>
        <fullName evidence="1">Sel-1-like 1</fullName>
    </submittedName>
</protein>
<accession>A0A2Z5ZKX3</accession>
<evidence type="ECO:0000313" key="3">
    <source>
        <dbReference type="Proteomes" id="UP000032670"/>
    </source>
</evidence>
<dbReference type="GeneID" id="76204586"/>
<dbReference type="InterPro" id="IPR006597">
    <property type="entry name" value="Sel1-like"/>
</dbReference>
<dbReference type="Pfam" id="PF08238">
    <property type="entry name" value="Sel1"/>
    <property type="match status" value="3"/>
</dbReference>
<dbReference type="STRING" id="1231341.Abor_022_019"/>
<dbReference type="AlphaFoldDB" id="A0A2Z5ZKX3"/>
<reference evidence="1 4" key="2">
    <citation type="submission" date="2018-02" db="EMBL/GenBank/DDBJ databases">
        <title>Acetobacter orientalis genome.</title>
        <authorList>
            <person name="Nakashima N."/>
            <person name="Tamura T."/>
        </authorList>
    </citation>
    <scope>NUCLEOTIDE SEQUENCE [LARGE SCALE GENOMIC DNA]</scope>
    <source>
        <strain evidence="1 4">FAN1</strain>
    </source>
</reference>
<evidence type="ECO:0000313" key="1">
    <source>
        <dbReference type="EMBL" id="BBC81073.1"/>
    </source>
</evidence>
<evidence type="ECO:0000313" key="2">
    <source>
        <dbReference type="EMBL" id="GAN66442.1"/>
    </source>
</evidence>
<accession>A0A0D6NK26</accession>
<keyword evidence="3" id="KW-1185">Reference proteome</keyword>
<dbReference type="Proteomes" id="UP000270034">
    <property type="component" value="Chromosome"/>
</dbReference>
<dbReference type="RefSeq" id="WP_052946406.1">
    <property type="nucleotide sequence ID" value="NZ_BAMX01000022.1"/>
</dbReference>
<dbReference type="Proteomes" id="UP000032670">
    <property type="component" value="Unassembled WGS sequence"/>
</dbReference>
<evidence type="ECO:0000313" key="4">
    <source>
        <dbReference type="Proteomes" id="UP000270034"/>
    </source>
</evidence>
<dbReference type="InterPro" id="IPR050767">
    <property type="entry name" value="Sel1_AlgK"/>
</dbReference>
<organism evidence="1 4">
    <name type="scientific">Acetobacter orientalis</name>
    <dbReference type="NCBI Taxonomy" id="146474"/>
    <lineage>
        <taxon>Bacteria</taxon>
        <taxon>Pseudomonadati</taxon>
        <taxon>Pseudomonadota</taxon>
        <taxon>Alphaproteobacteria</taxon>
        <taxon>Acetobacterales</taxon>
        <taxon>Acetobacteraceae</taxon>
        <taxon>Acetobacter</taxon>
    </lineage>
</organism>
<dbReference type="Gene3D" id="1.25.40.10">
    <property type="entry name" value="Tetratricopeptide repeat domain"/>
    <property type="match status" value="1"/>
</dbReference>
<dbReference type="SMART" id="SM00671">
    <property type="entry name" value="SEL1"/>
    <property type="match status" value="3"/>
</dbReference>
<dbReference type="KEGG" id="aot:AcetOri_orf04151"/>